<evidence type="ECO:0000259" key="2">
    <source>
        <dbReference type="PROSITE" id="PS50206"/>
    </source>
</evidence>
<comment type="caution">
    <text evidence="3">The sequence shown here is derived from an EMBL/GenBank/DDBJ whole genome shotgun (WGS) entry which is preliminary data.</text>
</comment>
<dbReference type="InterPro" id="IPR050214">
    <property type="entry name" value="Cys_Synth/Cystath_Beta-Synth"/>
</dbReference>
<dbReference type="AlphaFoldDB" id="A0AAE0IVY3"/>
<name>A0AAE0IVY3_9PEZI</name>
<evidence type="ECO:0000313" key="3">
    <source>
        <dbReference type="EMBL" id="KAK3332273.1"/>
    </source>
</evidence>
<reference evidence="3" key="1">
    <citation type="journal article" date="2023" name="Mol. Phylogenet. Evol.">
        <title>Genome-scale phylogeny and comparative genomics of the fungal order Sordariales.</title>
        <authorList>
            <person name="Hensen N."/>
            <person name="Bonometti L."/>
            <person name="Westerberg I."/>
            <person name="Brannstrom I.O."/>
            <person name="Guillou S."/>
            <person name="Cros-Aarteil S."/>
            <person name="Calhoun S."/>
            <person name="Haridas S."/>
            <person name="Kuo A."/>
            <person name="Mondo S."/>
            <person name="Pangilinan J."/>
            <person name="Riley R."/>
            <person name="LaButti K."/>
            <person name="Andreopoulos B."/>
            <person name="Lipzen A."/>
            <person name="Chen C."/>
            <person name="Yan M."/>
            <person name="Daum C."/>
            <person name="Ng V."/>
            <person name="Clum A."/>
            <person name="Steindorff A."/>
            <person name="Ohm R.A."/>
            <person name="Martin F."/>
            <person name="Silar P."/>
            <person name="Natvig D.O."/>
            <person name="Lalanne C."/>
            <person name="Gautier V."/>
            <person name="Ament-Velasquez S.L."/>
            <person name="Kruys A."/>
            <person name="Hutchinson M.I."/>
            <person name="Powell A.J."/>
            <person name="Barry K."/>
            <person name="Miller A.N."/>
            <person name="Grigoriev I.V."/>
            <person name="Debuchy R."/>
            <person name="Gladieux P."/>
            <person name="Hiltunen Thoren M."/>
            <person name="Johannesson H."/>
        </authorList>
    </citation>
    <scope>NUCLEOTIDE SEQUENCE</scope>
    <source>
        <strain evidence="3">SMH4131-1</strain>
    </source>
</reference>
<dbReference type="SUPFAM" id="SSF53686">
    <property type="entry name" value="Tryptophan synthase beta subunit-like PLP-dependent enzymes"/>
    <property type="match status" value="1"/>
</dbReference>
<reference evidence="3" key="2">
    <citation type="submission" date="2023-06" db="EMBL/GenBank/DDBJ databases">
        <authorList>
            <consortium name="Lawrence Berkeley National Laboratory"/>
            <person name="Haridas S."/>
            <person name="Hensen N."/>
            <person name="Bonometti L."/>
            <person name="Westerberg I."/>
            <person name="Brannstrom I.O."/>
            <person name="Guillou S."/>
            <person name="Cros-Aarteil S."/>
            <person name="Calhoun S."/>
            <person name="Kuo A."/>
            <person name="Mondo S."/>
            <person name="Pangilinan J."/>
            <person name="Riley R."/>
            <person name="Labutti K."/>
            <person name="Andreopoulos B."/>
            <person name="Lipzen A."/>
            <person name="Chen C."/>
            <person name="Yanf M."/>
            <person name="Daum C."/>
            <person name="Ng V."/>
            <person name="Clum A."/>
            <person name="Steindorff A."/>
            <person name="Ohm R."/>
            <person name="Martin F."/>
            <person name="Silar P."/>
            <person name="Natvig D."/>
            <person name="Lalanne C."/>
            <person name="Gautier V."/>
            <person name="Ament-Velasquez S.L."/>
            <person name="Kruys A."/>
            <person name="Hutchinson M.I."/>
            <person name="Powell A.J."/>
            <person name="Barry K."/>
            <person name="Miller A.N."/>
            <person name="Grigoriev I.V."/>
            <person name="Debuchy R."/>
            <person name="Gladieux P."/>
            <person name="Thoren M.H."/>
            <person name="Johannesson H."/>
        </authorList>
    </citation>
    <scope>NUCLEOTIDE SEQUENCE</scope>
    <source>
        <strain evidence="3">SMH4131-1</strain>
    </source>
</reference>
<feature type="compositionally biased region" description="Low complexity" evidence="1">
    <location>
        <begin position="414"/>
        <end position="426"/>
    </location>
</feature>
<dbReference type="InterPro" id="IPR036873">
    <property type="entry name" value="Rhodanese-like_dom_sf"/>
</dbReference>
<protein>
    <submittedName>
        <fullName evidence="3">Tryptophan synthase beta subunit-like PLP-dependent enzyme</fullName>
    </submittedName>
</protein>
<sequence length="586" mass="62976">MRLDDPVNPLNVFKGPDSLAQYFNPDQNPLLPLIELPDALNPLRSDGVRIFAKMLTALPAQNVKSLPALRMLQHQPDAQHQSIVEASSGSTVLSLAVMARVLWGHEDVSGYVTNKKHPDSLRLLRFFGVQPVLYGGASQQEPSDAKGIMSRLRRQAAEDPKICYPGQYDNDHNWKAHEKWTGPQIWKQLPEINVLCATIGTGGCITGTSAHLKSRKPSVRTIGVCNTFGDPTPGPRHFPGFQTSPFPWKTAIDSFETVSSADAFGTSIQLCRHGIIAGPSSGEALAGLLAHLGASKAQGRLASLGDPSTGEVVCVFICADLPYQYMDLYFSKLGEGAFPPVCNENLLRCDVHPYDERWFLDPQQAVSLLLTPRGPDGAETDAGLLLCPSPSACDCDSDGASRQDHGLEPCHCRSSAAPASATSSTTGRYSGESDGSTAATSIGGESSSPGPKQYLDASGTGCWQTPRLIDLRPRQAFLASHVRGSRNLALPDTREDFYGSAAAVEGRWDELNEVLDAERGTWAGEFAADRSGSRVLVVCTDGDSSRMATSILRARGHEAVCVEGGYTALAEGIRRVALQTDRRSSM</sequence>
<feature type="compositionally biased region" description="Polar residues" evidence="1">
    <location>
        <begin position="433"/>
        <end position="450"/>
    </location>
</feature>
<feature type="region of interest" description="Disordered" evidence="1">
    <location>
        <begin position="413"/>
        <end position="458"/>
    </location>
</feature>
<dbReference type="Proteomes" id="UP001286456">
    <property type="component" value="Unassembled WGS sequence"/>
</dbReference>
<evidence type="ECO:0000256" key="1">
    <source>
        <dbReference type="SAM" id="MobiDB-lite"/>
    </source>
</evidence>
<dbReference type="PANTHER" id="PTHR10314">
    <property type="entry name" value="CYSTATHIONINE BETA-SYNTHASE"/>
    <property type="match status" value="1"/>
</dbReference>
<feature type="domain" description="Rhodanese" evidence="2">
    <location>
        <begin position="462"/>
        <end position="578"/>
    </location>
</feature>
<dbReference type="PROSITE" id="PS50206">
    <property type="entry name" value="RHODANESE_3"/>
    <property type="match status" value="1"/>
</dbReference>
<dbReference type="Pfam" id="PF00581">
    <property type="entry name" value="Rhodanese"/>
    <property type="match status" value="1"/>
</dbReference>
<dbReference type="Pfam" id="PF00291">
    <property type="entry name" value="PALP"/>
    <property type="match status" value="1"/>
</dbReference>
<dbReference type="InterPro" id="IPR036052">
    <property type="entry name" value="TrpB-like_PALP_sf"/>
</dbReference>
<organism evidence="3 4">
    <name type="scientific">Cercophora scortea</name>
    <dbReference type="NCBI Taxonomy" id="314031"/>
    <lineage>
        <taxon>Eukaryota</taxon>
        <taxon>Fungi</taxon>
        <taxon>Dikarya</taxon>
        <taxon>Ascomycota</taxon>
        <taxon>Pezizomycotina</taxon>
        <taxon>Sordariomycetes</taxon>
        <taxon>Sordariomycetidae</taxon>
        <taxon>Sordariales</taxon>
        <taxon>Lasiosphaeriaceae</taxon>
        <taxon>Cercophora</taxon>
    </lineage>
</organism>
<dbReference type="InterPro" id="IPR001763">
    <property type="entry name" value="Rhodanese-like_dom"/>
</dbReference>
<keyword evidence="4" id="KW-1185">Reference proteome</keyword>
<accession>A0AAE0IVY3</accession>
<dbReference type="Gene3D" id="3.40.50.1100">
    <property type="match status" value="2"/>
</dbReference>
<dbReference type="InterPro" id="IPR001926">
    <property type="entry name" value="TrpB-like_PALP"/>
</dbReference>
<dbReference type="SMART" id="SM00450">
    <property type="entry name" value="RHOD"/>
    <property type="match status" value="1"/>
</dbReference>
<dbReference type="SUPFAM" id="SSF52821">
    <property type="entry name" value="Rhodanese/Cell cycle control phosphatase"/>
    <property type="match status" value="1"/>
</dbReference>
<dbReference type="EMBL" id="JAUEPO010000002">
    <property type="protein sequence ID" value="KAK3332273.1"/>
    <property type="molecule type" value="Genomic_DNA"/>
</dbReference>
<dbReference type="Gene3D" id="3.40.250.10">
    <property type="entry name" value="Rhodanese-like domain"/>
    <property type="match status" value="1"/>
</dbReference>
<proteinExistence type="predicted"/>
<gene>
    <name evidence="3" type="ORF">B0T19DRAFT_473194</name>
</gene>
<evidence type="ECO:0000313" key="4">
    <source>
        <dbReference type="Proteomes" id="UP001286456"/>
    </source>
</evidence>